<evidence type="ECO:0000313" key="1">
    <source>
        <dbReference type="EMBL" id="SFY38672.1"/>
    </source>
</evidence>
<dbReference type="EMBL" id="FPJO01000022">
    <property type="protein sequence ID" value="SFY38672.1"/>
    <property type="molecule type" value="Genomic_DNA"/>
</dbReference>
<dbReference type="InterPro" id="IPR029060">
    <property type="entry name" value="PIN-like_dom_sf"/>
</dbReference>
<proteinExistence type="predicted"/>
<dbReference type="Gene3D" id="3.40.50.1010">
    <property type="entry name" value="5'-nuclease"/>
    <property type="match status" value="1"/>
</dbReference>
<protein>
    <recommendedName>
        <fullName evidence="3">DNA-binding protein</fullName>
    </recommendedName>
</protein>
<organism evidence="1 2">
    <name type="scientific">Streptomyces atratus</name>
    <dbReference type="NCBI Taxonomy" id="1893"/>
    <lineage>
        <taxon>Bacteria</taxon>
        <taxon>Bacillati</taxon>
        <taxon>Actinomycetota</taxon>
        <taxon>Actinomycetes</taxon>
        <taxon>Kitasatosporales</taxon>
        <taxon>Streptomycetaceae</taxon>
        <taxon>Streptomyces</taxon>
    </lineage>
</organism>
<evidence type="ECO:0008006" key="3">
    <source>
        <dbReference type="Google" id="ProtNLM"/>
    </source>
</evidence>
<dbReference type="RefSeq" id="WP_072488267.1">
    <property type="nucleotide sequence ID" value="NZ_FPJO01000022.1"/>
</dbReference>
<accession>A0A1K2EUS6</accession>
<name>A0A1K2EUS6_STRAR</name>
<sequence length="132" mass="14323">MARAGTLVLDSEGLSKVVADDRQVMTLLRGAEQEDMRVVVSVLNLIEAHHRKVNTARFNWVVSRLTVEPVSEEIGRSAMKLLTDAGLHGHKYAIDAVVGATALLMPKPAVVLTSDPEDLGLLCGDRVRIVKV</sequence>
<dbReference type="OrthoDB" id="3292949at2"/>
<dbReference type="SUPFAM" id="SSF88723">
    <property type="entry name" value="PIN domain-like"/>
    <property type="match status" value="1"/>
</dbReference>
<dbReference type="Proteomes" id="UP000181909">
    <property type="component" value="Unassembled WGS sequence"/>
</dbReference>
<dbReference type="STRING" id="1893.SAMN02787144_1022112"/>
<evidence type="ECO:0000313" key="2">
    <source>
        <dbReference type="Proteomes" id="UP000181909"/>
    </source>
</evidence>
<gene>
    <name evidence="1" type="ORF">SAMN02787144_1022112</name>
</gene>
<dbReference type="AlphaFoldDB" id="A0A1K2EUS6"/>
<reference evidence="1 2" key="1">
    <citation type="submission" date="2016-11" db="EMBL/GenBank/DDBJ databases">
        <authorList>
            <person name="Jaros S."/>
            <person name="Januszkiewicz K."/>
            <person name="Wedrychowicz H."/>
        </authorList>
    </citation>
    <scope>NUCLEOTIDE SEQUENCE [LARGE SCALE GENOMIC DNA]</scope>
    <source>
        <strain evidence="1 2">OK807</strain>
    </source>
</reference>